<keyword evidence="4" id="KW-1185">Reference proteome</keyword>
<dbReference type="SUPFAM" id="SSF53383">
    <property type="entry name" value="PLP-dependent transferases"/>
    <property type="match status" value="1"/>
</dbReference>
<organism evidence="3 4">
    <name type="scientific">Pseudidiomarina gelatinasegens</name>
    <dbReference type="NCBI Taxonomy" id="2487740"/>
    <lineage>
        <taxon>Bacteria</taxon>
        <taxon>Pseudomonadati</taxon>
        <taxon>Pseudomonadota</taxon>
        <taxon>Gammaproteobacteria</taxon>
        <taxon>Alteromonadales</taxon>
        <taxon>Idiomarinaceae</taxon>
        <taxon>Pseudidiomarina</taxon>
    </lineage>
</organism>
<dbReference type="InterPro" id="IPR015424">
    <property type="entry name" value="PyrdxlP-dep_Trfase"/>
</dbReference>
<evidence type="ECO:0000313" key="4">
    <source>
        <dbReference type="Proteomes" id="UP000288789"/>
    </source>
</evidence>
<gene>
    <name evidence="3" type="ORF">EGC76_06705</name>
</gene>
<dbReference type="InterPro" id="IPR015422">
    <property type="entry name" value="PyrdxlP-dep_Trfase_small"/>
</dbReference>
<keyword evidence="3" id="KW-0032">Aminotransferase</keyword>
<dbReference type="EMBL" id="RSFE01000004">
    <property type="protein sequence ID" value="RWU11221.1"/>
    <property type="molecule type" value="Genomic_DNA"/>
</dbReference>
<reference evidence="3 4" key="1">
    <citation type="submission" date="2018-12" db="EMBL/GenBank/DDBJ databases">
        <authorList>
            <person name="Li A."/>
            <person name="Zhang M."/>
            <person name="Zhu H."/>
        </authorList>
    </citation>
    <scope>NUCLEOTIDE SEQUENCE [LARGE SCALE GENOMIC DNA]</scope>
    <source>
        <strain evidence="3 4">R04H25</strain>
    </source>
</reference>
<keyword evidence="1" id="KW-0663">Pyridoxal phosphate</keyword>
<dbReference type="InterPro" id="IPR015421">
    <property type="entry name" value="PyrdxlP-dep_Trfase_major"/>
</dbReference>
<dbReference type="Gene3D" id="3.90.1150.10">
    <property type="entry name" value="Aspartate Aminotransferase, domain 1"/>
    <property type="match status" value="1"/>
</dbReference>
<keyword evidence="3" id="KW-0808">Transferase</keyword>
<dbReference type="OrthoDB" id="5501089at2"/>
<evidence type="ECO:0000313" key="3">
    <source>
        <dbReference type="EMBL" id="RWU11221.1"/>
    </source>
</evidence>
<comment type="caution">
    <text evidence="3">The sequence shown here is derived from an EMBL/GenBank/DDBJ whole genome shotgun (WGS) entry which is preliminary data.</text>
</comment>
<dbReference type="Pfam" id="PF00266">
    <property type="entry name" value="Aminotran_5"/>
    <property type="match status" value="1"/>
</dbReference>
<dbReference type="InterPro" id="IPR000192">
    <property type="entry name" value="Aminotrans_V_dom"/>
</dbReference>
<accession>A0A451GE54</accession>
<dbReference type="AlphaFoldDB" id="A0A451GE54"/>
<dbReference type="GO" id="GO:0008483">
    <property type="term" value="F:transaminase activity"/>
    <property type="evidence" value="ECO:0007669"/>
    <property type="project" value="UniProtKB-KW"/>
</dbReference>
<dbReference type="Proteomes" id="UP000288789">
    <property type="component" value="Unassembled WGS sequence"/>
</dbReference>
<feature type="domain" description="Aminotransferase class V" evidence="2">
    <location>
        <begin position="49"/>
        <end position="348"/>
    </location>
</feature>
<evidence type="ECO:0000259" key="2">
    <source>
        <dbReference type="Pfam" id="PF00266"/>
    </source>
</evidence>
<name>A0A451GE54_9GAMM</name>
<sequence>MSYKKHYSRYLAQHPNTLHCAPHSHHYWPDVTRDAQLQYWDDSARGVDHKWDIIFGERVPSVQQLLSKLLNHPYPEQFVFASNTHELLYRVITSFDPKQPLRVLSTDSEFHSFARQIKRLQERNNVELTTVPTEPYETFEQRWLAATEQGTFDLIFTSQVFYNSGVVAPDLSTWIDQVPAATQIVVDGYHGCGAIPTDLSPYANRIFYLAGAYKYLQAGEGCCFMAVPKGCQLRPEYTGWFADFANLAKPQTGTVSYANDGMRFAGATMDFSALYRLESVLLWWQRDALTVAAMHRYVQQLQSEFLVVLDELDHSQINRTHLLADNLDHHGHFLTFKLKNAEIVEELAGRLRAAGVETDYRGERLRFGFAMYHDAADYQRLKNALSRD</sequence>
<protein>
    <submittedName>
        <fullName evidence="3">Aminotransferase class V-fold PLP-dependent enzyme</fullName>
    </submittedName>
</protein>
<proteinExistence type="predicted"/>
<evidence type="ECO:0000256" key="1">
    <source>
        <dbReference type="ARBA" id="ARBA00022898"/>
    </source>
</evidence>
<dbReference type="Gene3D" id="3.40.640.10">
    <property type="entry name" value="Type I PLP-dependent aspartate aminotransferase-like (Major domain)"/>
    <property type="match status" value="1"/>
</dbReference>
<dbReference type="RefSeq" id="WP_128352228.1">
    <property type="nucleotide sequence ID" value="NZ_CAXBCQ010000006.1"/>
</dbReference>